<reference evidence="2" key="1">
    <citation type="journal article" date="2020" name="mSystems">
        <title>Genome- and Community-Level Interaction Insights into Carbon Utilization and Element Cycling Functions of Hydrothermarchaeota in Hydrothermal Sediment.</title>
        <authorList>
            <person name="Zhou Z."/>
            <person name="Liu Y."/>
            <person name="Xu W."/>
            <person name="Pan J."/>
            <person name="Luo Z.H."/>
            <person name="Li M."/>
        </authorList>
    </citation>
    <scope>NUCLEOTIDE SEQUENCE [LARGE SCALE GENOMIC DNA]</scope>
    <source>
        <strain evidence="2">SpSt-626</strain>
    </source>
</reference>
<dbReference type="EMBL" id="DTAR01000177">
    <property type="protein sequence ID" value="HGM97820.1"/>
    <property type="molecule type" value="Genomic_DNA"/>
</dbReference>
<accession>A0A7V4EDI2</accession>
<gene>
    <name evidence="2" type="ORF">ENT96_02085</name>
</gene>
<evidence type="ECO:0000259" key="1">
    <source>
        <dbReference type="Pfam" id="PF01837"/>
    </source>
</evidence>
<proteinExistence type="predicted"/>
<protein>
    <recommendedName>
        <fullName evidence="1">Homocysteine biosynthesis enzyme sulfur-incorporation domain-containing protein</fullName>
    </recommendedName>
</protein>
<dbReference type="AlphaFoldDB" id="A0A7V4EDI2"/>
<sequence length="383" mass="42942">MKKSIEEINERIKKGEAVVLRADEVVEMGKKEGFKEIFKKVDVVTTGTFGMMCSSGAFINTGHFDPPTKLQDVTLNDVKAYGGLAAVDIYIGATERANGREDYGGAHVIEELVKGEKVRLKAKSIPTDCYPGKEIDVYISLKNINQAFLFNPRNCYQNYYAVTNSSNELLYTYMGLLLPNFGNVAFSTSGEISPLHKDPYLRTIGIGTKVFLAGAQGYVVWEGTQFNSKVERNKETGIPKSPSGTLALIGNLKEIDPEFLKAAYIKGYGISLFIGVGIPIPVLDEDMAFYVSIPNEKIKTKIIDYGIKKLERPFIKEVNYAQLFSGWIDIKGKKVKTQPRTSIYKSKRIAEILKKWILKKKFYLTEPVKSLPLEGVFKPWREI</sequence>
<dbReference type="Pfam" id="PF01837">
    <property type="entry name" value="HcyBio"/>
    <property type="match status" value="1"/>
</dbReference>
<name>A0A7V4EDI2_UNCW3</name>
<dbReference type="InterPro" id="IPR002708">
    <property type="entry name" value="HcyBio"/>
</dbReference>
<feature type="domain" description="Homocysteine biosynthesis enzyme sulfur-incorporation" evidence="1">
    <location>
        <begin position="17"/>
        <end position="364"/>
    </location>
</feature>
<organism evidence="2">
    <name type="scientific">candidate division WOR-3 bacterium</name>
    <dbReference type="NCBI Taxonomy" id="2052148"/>
    <lineage>
        <taxon>Bacteria</taxon>
        <taxon>Bacteria division WOR-3</taxon>
    </lineage>
</organism>
<evidence type="ECO:0000313" key="2">
    <source>
        <dbReference type="EMBL" id="HGM97820.1"/>
    </source>
</evidence>
<comment type="caution">
    <text evidence="2">The sequence shown here is derived from an EMBL/GenBank/DDBJ whole genome shotgun (WGS) entry which is preliminary data.</text>
</comment>